<dbReference type="InterPro" id="IPR046532">
    <property type="entry name" value="DUF6597"/>
</dbReference>
<dbReference type="Pfam" id="PF20240">
    <property type="entry name" value="DUF6597"/>
    <property type="match status" value="1"/>
</dbReference>
<dbReference type="PROSITE" id="PS01124">
    <property type="entry name" value="HTH_ARAC_FAMILY_2"/>
    <property type="match status" value="1"/>
</dbReference>
<keyword evidence="3" id="KW-0804">Transcription</keyword>
<reference evidence="5 6" key="1">
    <citation type="submission" date="2017-03" db="EMBL/GenBank/DDBJ databases">
        <title>Draft genome sequence of Streptomyces scabrisporus NF3, endophyte isolated from Amphipterygium adstringens.</title>
        <authorList>
            <person name="Vazquez M."/>
            <person name="Ceapa C.D."/>
            <person name="Rodriguez Luna D."/>
            <person name="Sanchez Esquivel S."/>
        </authorList>
    </citation>
    <scope>NUCLEOTIDE SEQUENCE [LARGE SCALE GENOMIC DNA]</scope>
    <source>
        <strain evidence="5 6">NF3</strain>
    </source>
</reference>
<name>A0A1T3P6B9_9ACTN</name>
<evidence type="ECO:0000313" key="6">
    <source>
        <dbReference type="Proteomes" id="UP000190037"/>
    </source>
</evidence>
<evidence type="ECO:0000313" key="5">
    <source>
        <dbReference type="EMBL" id="OPC84593.1"/>
    </source>
</evidence>
<comment type="caution">
    <text evidence="5">The sequence shown here is derived from an EMBL/GenBank/DDBJ whole genome shotgun (WGS) entry which is preliminary data.</text>
</comment>
<dbReference type="Gene3D" id="1.10.10.60">
    <property type="entry name" value="Homeodomain-like"/>
    <property type="match status" value="1"/>
</dbReference>
<dbReference type="SMART" id="SM00342">
    <property type="entry name" value="HTH_ARAC"/>
    <property type="match status" value="1"/>
</dbReference>
<evidence type="ECO:0000256" key="1">
    <source>
        <dbReference type="ARBA" id="ARBA00023015"/>
    </source>
</evidence>
<dbReference type="Pfam" id="PF12833">
    <property type="entry name" value="HTH_18"/>
    <property type="match status" value="1"/>
</dbReference>
<proteinExistence type="predicted"/>
<dbReference type="AlphaFoldDB" id="A0A1T3P6B9"/>
<evidence type="ECO:0000259" key="4">
    <source>
        <dbReference type="PROSITE" id="PS01124"/>
    </source>
</evidence>
<dbReference type="InterPro" id="IPR050204">
    <property type="entry name" value="AraC_XylS_family_regulators"/>
</dbReference>
<dbReference type="OrthoDB" id="9815799at2"/>
<keyword evidence="2" id="KW-0238">DNA-binding</keyword>
<protein>
    <submittedName>
        <fullName evidence="5">AraC family transcriptional regulator</fullName>
    </submittedName>
</protein>
<keyword evidence="1" id="KW-0805">Transcription regulation</keyword>
<keyword evidence="6" id="KW-1185">Reference proteome</keyword>
<dbReference type="PANTHER" id="PTHR46796">
    <property type="entry name" value="HTH-TYPE TRANSCRIPTIONAL ACTIVATOR RHAS-RELATED"/>
    <property type="match status" value="1"/>
</dbReference>
<sequence>MYLERRSHLAPLIVWTRTVEADGSARVLPDGCIDLIWSGDELVVAGPDTLAHVVEDRVGARYAAVRCAPGVGPALLGTPADALRDRRIPLADVWGERDVRILSERIAAAPDPAVFLEELAAARLRDRDPEAARFAGTVVGELRAGADVATVAAGVRLSERQLHRRSLAAFGYGPKTLARVLRLERALDLARTGMPPARVAAGTGYADQAHFARDVKALAGVPLRTLLG</sequence>
<dbReference type="Proteomes" id="UP000190037">
    <property type="component" value="Unassembled WGS sequence"/>
</dbReference>
<gene>
    <name evidence="5" type="ORF">B4N89_29990</name>
</gene>
<feature type="domain" description="HTH araC/xylS-type" evidence="4">
    <location>
        <begin position="132"/>
        <end position="228"/>
    </location>
</feature>
<accession>A0A1T3P6B9</accession>
<dbReference type="GO" id="GO:0003700">
    <property type="term" value="F:DNA-binding transcription factor activity"/>
    <property type="evidence" value="ECO:0007669"/>
    <property type="project" value="InterPro"/>
</dbReference>
<organism evidence="5 6">
    <name type="scientific">Embleya scabrispora</name>
    <dbReference type="NCBI Taxonomy" id="159449"/>
    <lineage>
        <taxon>Bacteria</taxon>
        <taxon>Bacillati</taxon>
        <taxon>Actinomycetota</taxon>
        <taxon>Actinomycetes</taxon>
        <taxon>Kitasatosporales</taxon>
        <taxon>Streptomycetaceae</taxon>
        <taxon>Embleya</taxon>
    </lineage>
</organism>
<dbReference type="RefSeq" id="WP_078978890.1">
    <property type="nucleotide sequence ID" value="NZ_MWQN01000001.1"/>
</dbReference>
<dbReference type="GO" id="GO:0043565">
    <property type="term" value="F:sequence-specific DNA binding"/>
    <property type="evidence" value="ECO:0007669"/>
    <property type="project" value="InterPro"/>
</dbReference>
<evidence type="ECO:0000256" key="2">
    <source>
        <dbReference type="ARBA" id="ARBA00023125"/>
    </source>
</evidence>
<dbReference type="STRING" id="159449.B4N89_29990"/>
<dbReference type="PANTHER" id="PTHR46796:SF15">
    <property type="entry name" value="BLL1074 PROTEIN"/>
    <property type="match status" value="1"/>
</dbReference>
<dbReference type="EMBL" id="MWQN01000001">
    <property type="protein sequence ID" value="OPC84593.1"/>
    <property type="molecule type" value="Genomic_DNA"/>
</dbReference>
<evidence type="ECO:0000256" key="3">
    <source>
        <dbReference type="ARBA" id="ARBA00023163"/>
    </source>
</evidence>
<dbReference type="InterPro" id="IPR018060">
    <property type="entry name" value="HTH_AraC"/>
</dbReference>